<evidence type="ECO:0000313" key="3">
    <source>
        <dbReference type="Proteomes" id="UP000307440"/>
    </source>
</evidence>
<reference evidence="2 3" key="1">
    <citation type="journal article" date="2019" name="Nat. Ecol. Evol.">
        <title>Megaphylogeny resolves global patterns of mushroom evolution.</title>
        <authorList>
            <person name="Varga T."/>
            <person name="Krizsan K."/>
            <person name="Foldi C."/>
            <person name="Dima B."/>
            <person name="Sanchez-Garcia M."/>
            <person name="Sanchez-Ramirez S."/>
            <person name="Szollosi G.J."/>
            <person name="Szarkandi J.G."/>
            <person name="Papp V."/>
            <person name="Albert L."/>
            <person name="Andreopoulos W."/>
            <person name="Angelini C."/>
            <person name="Antonin V."/>
            <person name="Barry K.W."/>
            <person name="Bougher N.L."/>
            <person name="Buchanan P."/>
            <person name="Buyck B."/>
            <person name="Bense V."/>
            <person name="Catcheside P."/>
            <person name="Chovatia M."/>
            <person name="Cooper J."/>
            <person name="Damon W."/>
            <person name="Desjardin D."/>
            <person name="Finy P."/>
            <person name="Geml J."/>
            <person name="Haridas S."/>
            <person name="Hughes K."/>
            <person name="Justo A."/>
            <person name="Karasinski D."/>
            <person name="Kautmanova I."/>
            <person name="Kiss B."/>
            <person name="Kocsube S."/>
            <person name="Kotiranta H."/>
            <person name="LaButti K.M."/>
            <person name="Lechner B.E."/>
            <person name="Liimatainen K."/>
            <person name="Lipzen A."/>
            <person name="Lukacs Z."/>
            <person name="Mihaltcheva S."/>
            <person name="Morgado L.N."/>
            <person name="Niskanen T."/>
            <person name="Noordeloos M.E."/>
            <person name="Ohm R.A."/>
            <person name="Ortiz-Santana B."/>
            <person name="Ovrebo C."/>
            <person name="Racz N."/>
            <person name="Riley R."/>
            <person name="Savchenko A."/>
            <person name="Shiryaev A."/>
            <person name="Soop K."/>
            <person name="Spirin V."/>
            <person name="Szebenyi C."/>
            <person name="Tomsovsky M."/>
            <person name="Tulloss R.E."/>
            <person name="Uehling J."/>
            <person name="Grigoriev I.V."/>
            <person name="Vagvolgyi C."/>
            <person name="Papp T."/>
            <person name="Martin F.M."/>
            <person name="Miettinen O."/>
            <person name="Hibbett D.S."/>
            <person name="Nagy L.G."/>
        </authorList>
    </citation>
    <scope>NUCLEOTIDE SEQUENCE [LARGE SCALE GENOMIC DNA]</scope>
    <source>
        <strain evidence="2 3">CBS 121175</strain>
    </source>
</reference>
<evidence type="ECO:0000256" key="1">
    <source>
        <dbReference type="SAM" id="MobiDB-lite"/>
    </source>
</evidence>
<keyword evidence="3" id="KW-1185">Reference proteome</keyword>
<gene>
    <name evidence="2" type="ORF">FA15DRAFT_339767</name>
</gene>
<dbReference type="Proteomes" id="UP000307440">
    <property type="component" value="Unassembled WGS sequence"/>
</dbReference>
<dbReference type="STRING" id="230819.A0A5C3KZG6"/>
<name>A0A5C3KZG6_COPMA</name>
<accession>A0A5C3KZG6</accession>
<sequence>MLAPSAIMALASSERLLEAAKDIIRAPPGFTCEWHSSTKGKPCNVVLWSWNVLQKHLVLHVHACRSNQGWIECKLPRCNQRNHHSQAELLQHIDDTHLSRLLLPCPIAACNFNRLWKPSELVRNVLDHHPEMFQDGSPTVPLTATLRPFTPTTISALPLLPKGQTTGLAPVRRGKRLEMGRSQQQGSQPFKRRARQLRPQEKAQDDSDSEGEGEDFEPLRSFKKLVDEGISEEAILEQNMVVAIPDKGLDMRLSGPPPLLDAELYAYKDPPPSILFEAFARKVMALAPSETHSSPLHVKSVST</sequence>
<feature type="compositionally biased region" description="Acidic residues" evidence="1">
    <location>
        <begin position="206"/>
        <end position="216"/>
    </location>
</feature>
<organism evidence="2 3">
    <name type="scientific">Coprinopsis marcescibilis</name>
    <name type="common">Agaric fungus</name>
    <name type="synonym">Psathyrella marcescibilis</name>
    <dbReference type="NCBI Taxonomy" id="230819"/>
    <lineage>
        <taxon>Eukaryota</taxon>
        <taxon>Fungi</taxon>
        <taxon>Dikarya</taxon>
        <taxon>Basidiomycota</taxon>
        <taxon>Agaricomycotina</taxon>
        <taxon>Agaricomycetes</taxon>
        <taxon>Agaricomycetidae</taxon>
        <taxon>Agaricales</taxon>
        <taxon>Agaricineae</taxon>
        <taxon>Psathyrellaceae</taxon>
        <taxon>Coprinopsis</taxon>
    </lineage>
</organism>
<evidence type="ECO:0000313" key="2">
    <source>
        <dbReference type="EMBL" id="TFK25600.1"/>
    </source>
</evidence>
<dbReference type="OrthoDB" id="2576496at2759"/>
<protein>
    <recommendedName>
        <fullName evidence="4">C2H2-type domain-containing protein</fullName>
    </recommendedName>
</protein>
<feature type="region of interest" description="Disordered" evidence="1">
    <location>
        <begin position="177"/>
        <end position="220"/>
    </location>
</feature>
<evidence type="ECO:0008006" key="4">
    <source>
        <dbReference type="Google" id="ProtNLM"/>
    </source>
</evidence>
<proteinExistence type="predicted"/>
<dbReference type="EMBL" id="ML210184">
    <property type="protein sequence ID" value="TFK25600.1"/>
    <property type="molecule type" value="Genomic_DNA"/>
</dbReference>
<dbReference type="AlphaFoldDB" id="A0A5C3KZG6"/>